<evidence type="ECO:0000313" key="3">
    <source>
        <dbReference type="EMBL" id="KAF2733285.1"/>
    </source>
</evidence>
<dbReference type="Proteomes" id="UP000799444">
    <property type="component" value="Unassembled WGS sequence"/>
</dbReference>
<dbReference type="InterPro" id="IPR050904">
    <property type="entry name" value="Adhesion/Biosynth-related"/>
</dbReference>
<accession>A0A9P4QXF1</accession>
<feature type="domain" description="FAS1" evidence="2">
    <location>
        <begin position="205"/>
        <end position="336"/>
    </location>
</feature>
<dbReference type="PROSITE" id="PS50213">
    <property type="entry name" value="FAS1"/>
    <property type="match status" value="2"/>
</dbReference>
<organism evidence="3 4">
    <name type="scientific">Polyplosphaeria fusca</name>
    <dbReference type="NCBI Taxonomy" id="682080"/>
    <lineage>
        <taxon>Eukaryota</taxon>
        <taxon>Fungi</taxon>
        <taxon>Dikarya</taxon>
        <taxon>Ascomycota</taxon>
        <taxon>Pezizomycotina</taxon>
        <taxon>Dothideomycetes</taxon>
        <taxon>Pleosporomycetidae</taxon>
        <taxon>Pleosporales</taxon>
        <taxon>Tetraplosphaeriaceae</taxon>
        <taxon>Polyplosphaeria</taxon>
    </lineage>
</organism>
<protein>
    <submittedName>
        <fullName evidence="3">FAS1 domain-containing protein</fullName>
    </submittedName>
</protein>
<reference evidence="3" key="1">
    <citation type="journal article" date="2020" name="Stud. Mycol.">
        <title>101 Dothideomycetes genomes: a test case for predicting lifestyles and emergence of pathogens.</title>
        <authorList>
            <person name="Haridas S."/>
            <person name="Albert R."/>
            <person name="Binder M."/>
            <person name="Bloem J."/>
            <person name="Labutti K."/>
            <person name="Salamov A."/>
            <person name="Andreopoulos B."/>
            <person name="Baker S."/>
            <person name="Barry K."/>
            <person name="Bills G."/>
            <person name="Bluhm B."/>
            <person name="Cannon C."/>
            <person name="Castanera R."/>
            <person name="Culley D."/>
            <person name="Daum C."/>
            <person name="Ezra D."/>
            <person name="Gonzalez J."/>
            <person name="Henrissat B."/>
            <person name="Kuo A."/>
            <person name="Liang C."/>
            <person name="Lipzen A."/>
            <person name="Lutzoni F."/>
            <person name="Magnuson J."/>
            <person name="Mondo S."/>
            <person name="Nolan M."/>
            <person name="Ohm R."/>
            <person name="Pangilinan J."/>
            <person name="Park H.-J."/>
            <person name="Ramirez L."/>
            <person name="Alfaro M."/>
            <person name="Sun H."/>
            <person name="Tritt A."/>
            <person name="Yoshinaga Y."/>
            <person name="Zwiers L.-H."/>
            <person name="Turgeon B."/>
            <person name="Goodwin S."/>
            <person name="Spatafora J."/>
            <person name="Crous P."/>
            <person name="Grigoriev I."/>
        </authorList>
    </citation>
    <scope>NUCLEOTIDE SEQUENCE</scope>
    <source>
        <strain evidence="3">CBS 125425</strain>
    </source>
</reference>
<evidence type="ECO:0000313" key="4">
    <source>
        <dbReference type="Proteomes" id="UP000799444"/>
    </source>
</evidence>
<dbReference type="OrthoDB" id="286301at2759"/>
<feature type="signal peptide" evidence="1">
    <location>
        <begin position="1"/>
        <end position="17"/>
    </location>
</feature>
<keyword evidence="4" id="KW-1185">Reference proteome</keyword>
<dbReference type="SMART" id="SM00554">
    <property type="entry name" value="FAS1"/>
    <property type="match status" value="2"/>
</dbReference>
<dbReference type="PANTHER" id="PTHR10900">
    <property type="entry name" value="PERIOSTIN-RELATED"/>
    <property type="match status" value="1"/>
</dbReference>
<proteinExistence type="predicted"/>
<name>A0A9P4QXF1_9PLEO</name>
<feature type="chain" id="PRO_5040185763" evidence="1">
    <location>
        <begin position="18"/>
        <end position="395"/>
    </location>
</feature>
<dbReference type="InterPro" id="IPR036378">
    <property type="entry name" value="FAS1_dom_sf"/>
</dbReference>
<dbReference type="PANTHER" id="PTHR10900:SF77">
    <property type="entry name" value="FI19380P1"/>
    <property type="match status" value="1"/>
</dbReference>
<evidence type="ECO:0000256" key="1">
    <source>
        <dbReference type="SAM" id="SignalP"/>
    </source>
</evidence>
<comment type="caution">
    <text evidence="3">The sequence shown here is derived from an EMBL/GenBank/DDBJ whole genome shotgun (WGS) entry which is preliminary data.</text>
</comment>
<dbReference type="Pfam" id="PF02469">
    <property type="entry name" value="Fasciclin"/>
    <property type="match status" value="2"/>
</dbReference>
<gene>
    <name evidence="3" type="ORF">EJ04DRAFT_495441</name>
</gene>
<dbReference type="InterPro" id="IPR000782">
    <property type="entry name" value="FAS1_domain"/>
</dbReference>
<sequence length="395" mass="41182">MHRLSFLLLSCVLGTNARSLLDAISSNPELSNFTAFYSANEEFANALYNNESNWPMTVLIPSNQAFVSYQQQYNTSLTSLTADQLLPLVQYHTLVSNLSGPDLATPDGLTIPTQLTSSAYNNRTAGPSLAAKYGGAQKASGQVVFISSSSSSTNTKKLLLSRQAGSGDPSIRSGLGSNVNLTAVSDASGLWDGGRYHIIDGLLTPPAPCHTTIRGAGLTSLDTALNRTSLWSALDHGTNLTCLGPSNAAFQRAGNPQTSLSEEGLNAALLMHTLPQVAYSDFLVDGQEFGSLGGGTVRVRVEGVGRERRVWFNNAEVVEANVLTNNGLMHVLDDVLKPVDQVNATSSTSVTASATASATSSGAAAASSSGGAVVMGAGAKSWSLLSALGMLMYLV</sequence>
<dbReference type="AlphaFoldDB" id="A0A9P4QXF1"/>
<dbReference type="Gene3D" id="2.30.180.10">
    <property type="entry name" value="FAS1 domain"/>
    <property type="match status" value="2"/>
</dbReference>
<feature type="domain" description="FAS1" evidence="2">
    <location>
        <begin position="17"/>
        <end position="203"/>
    </location>
</feature>
<dbReference type="SUPFAM" id="SSF82153">
    <property type="entry name" value="FAS1 domain"/>
    <property type="match status" value="2"/>
</dbReference>
<keyword evidence="1" id="KW-0732">Signal</keyword>
<evidence type="ECO:0000259" key="2">
    <source>
        <dbReference type="PROSITE" id="PS50213"/>
    </source>
</evidence>
<dbReference type="EMBL" id="ML996163">
    <property type="protein sequence ID" value="KAF2733285.1"/>
    <property type="molecule type" value="Genomic_DNA"/>
</dbReference>